<dbReference type="PANTHER" id="PTHR31901:SF81">
    <property type="entry name" value="AUXIN-RESPONSIVE GH3 FAMILY PROTEIN"/>
    <property type="match status" value="1"/>
</dbReference>
<evidence type="ECO:0000259" key="3">
    <source>
        <dbReference type="Pfam" id="PF23571"/>
    </source>
</evidence>
<dbReference type="Pfam" id="PF03321">
    <property type="entry name" value="GH3"/>
    <property type="match status" value="1"/>
</dbReference>
<dbReference type="Pfam" id="PF23572">
    <property type="entry name" value="GH3_C"/>
    <property type="match status" value="1"/>
</dbReference>
<reference evidence="5 6" key="1">
    <citation type="submission" date="2020-09" db="EMBL/GenBank/DDBJ databases">
        <authorList>
            <person name="Ashkenazy H."/>
        </authorList>
    </citation>
    <scope>NUCLEOTIDE SEQUENCE [LARGE SCALE GENOMIC DNA]</scope>
    <source>
        <strain evidence="6">cv. Cdm-0</strain>
    </source>
</reference>
<feature type="domain" description="GH3 middle" evidence="3">
    <location>
        <begin position="351"/>
        <end position="420"/>
    </location>
</feature>
<proteinExistence type="inferred from homology"/>
<evidence type="ECO:0000259" key="4">
    <source>
        <dbReference type="Pfam" id="PF23572"/>
    </source>
</evidence>
<comment type="similarity">
    <text evidence="1">Belongs to the IAA-amido conjugating enzyme family.</text>
</comment>
<sequence length="578" mass="65642">MSLTSDLSEKSSDKMKVLEDLTSNVTQIQDNVLEEILTLNANTNYLQKFFLGSFDKESFKKNVPVVTYEDVKPYIERVVNGEPSNVISARPITGFVLSTGTSGGAQKMMPWNEKYLDNLTFMYDLRMHIISNNVKDVEKGKAMMFYFTKLESITPSGLPARVASSSYLKSNYFKNRPSNWYYSYTSPDEVTLCPDNKQNLYCHLLCGLVQRNEVTRMGSIFASVMVRAIKFLEDSWEELCSNIRSGQLSEWITDIGCRDSVSLVLGGPHPEAADTIEQICNQKCWKGIITRLWPKAKYIETIVTGSMVQYVPTLNYYSNHMLPLISTIYASSETQFGLNLNPMCKPEDVSYTFMPNVSYFEFIPVDGDKNDVVDLADVKLGCCYEAVVTNFSGLYRIRVGDILVVTGFHNEAPQFRFIRRDNVVLSIDLDKTNEDDLFKAVNNAKLTLDSSHLMLIDFTSYADISTIPGHYVVYWEVKNKNEDKKSKKHIELKEETFSECCLLMEDSLDSVYKICRFKEESVGPLEIKVVRQGTFDSLMDYFISQGASIGQYKTPRCIKSGKALEVLEENVVATFFST</sequence>
<organism evidence="5 6">
    <name type="scientific">Arabidopsis thaliana</name>
    <name type="common">Mouse-ear cress</name>
    <dbReference type="NCBI Taxonomy" id="3702"/>
    <lineage>
        <taxon>Eukaryota</taxon>
        <taxon>Viridiplantae</taxon>
        <taxon>Streptophyta</taxon>
        <taxon>Embryophyta</taxon>
        <taxon>Tracheophyta</taxon>
        <taxon>Spermatophyta</taxon>
        <taxon>Magnoliopsida</taxon>
        <taxon>eudicotyledons</taxon>
        <taxon>Gunneridae</taxon>
        <taxon>Pentapetalae</taxon>
        <taxon>rosids</taxon>
        <taxon>malvids</taxon>
        <taxon>Brassicales</taxon>
        <taxon>Brassicaceae</taxon>
        <taxon>Camelineae</taxon>
        <taxon>Arabidopsis</taxon>
    </lineage>
</organism>
<gene>
    <name evidence="5" type="ORF">AT9943_LOCUS2027</name>
</gene>
<dbReference type="Pfam" id="PF23571">
    <property type="entry name" value="GH3_M"/>
    <property type="match status" value="1"/>
</dbReference>
<dbReference type="PANTHER" id="PTHR31901">
    <property type="entry name" value="GH3 DOMAIN-CONTAINING PROTEIN"/>
    <property type="match status" value="1"/>
</dbReference>
<evidence type="ECO:0000256" key="1">
    <source>
        <dbReference type="ARBA" id="ARBA00008068"/>
    </source>
</evidence>
<keyword evidence="2" id="KW-0436">Ligase</keyword>
<dbReference type="InterPro" id="IPR055377">
    <property type="entry name" value="GH3_M"/>
</dbReference>
<protein>
    <submittedName>
        <fullName evidence="5">(thale cress) hypothetical protein</fullName>
    </submittedName>
</protein>
<dbReference type="AlphaFoldDB" id="A0A7G2DVJ7"/>
<dbReference type="Proteomes" id="UP000516314">
    <property type="component" value="Chromosome 1"/>
</dbReference>
<dbReference type="GO" id="GO:0016874">
    <property type="term" value="F:ligase activity"/>
    <property type="evidence" value="ECO:0007669"/>
    <property type="project" value="UniProtKB-KW"/>
</dbReference>
<feature type="domain" description="GH3 C-terminal" evidence="4">
    <location>
        <begin position="436"/>
        <end position="561"/>
    </location>
</feature>
<evidence type="ECO:0000256" key="2">
    <source>
        <dbReference type="ARBA" id="ARBA00022598"/>
    </source>
</evidence>
<evidence type="ECO:0000313" key="5">
    <source>
        <dbReference type="EMBL" id="CAD5313531.1"/>
    </source>
</evidence>
<dbReference type="InterPro" id="IPR004993">
    <property type="entry name" value="GH3"/>
</dbReference>
<dbReference type="EMBL" id="LR881466">
    <property type="protein sequence ID" value="CAD5313531.1"/>
    <property type="molecule type" value="Genomic_DNA"/>
</dbReference>
<dbReference type="InterPro" id="IPR055378">
    <property type="entry name" value="GH3_C"/>
</dbReference>
<evidence type="ECO:0000313" key="6">
    <source>
        <dbReference type="Proteomes" id="UP000516314"/>
    </source>
</evidence>
<accession>A0A7G2DVJ7</accession>
<name>A0A7G2DVJ7_ARATH</name>